<keyword evidence="6" id="KW-1185">Reference proteome</keyword>
<keyword evidence="1" id="KW-0813">Transport</keyword>
<evidence type="ECO:0000313" key="5">
    <source>
        <dbReference type="EMBL" id="KAF5831756.1"/>
    </source>
</evidence>
<reference evidence="5" key="1">
    <citation type="submission" date="2017-08" db="EMBL/GenBank/DDBJ databases">
        <authorList>
            <person name="Polle J.E."/>
            <person name="Barry K."/>
            <person name="Cushman J."/>
            <person name="Schmutz J."/>
            <person name="Tran D."/>
            <person name="Hathwaick L.T."/>
            <person name="Yim W.C."/>
            <person name="Jenkins J."/>
            <person name="Mckie-Krisberg Z.M."/>
            <person name="Prochnik S."/>
            <person name="Lindquist E."/>
            <person name="Dockter R.B."/>
            <person name="Adam C."/>
            <person name="Molina H."/>
            <person name="Bunkerborg J."/>
            <person name="Jin E."/>
            <person name="Buchheim M."/>
            <person name="Magnuson J."/>
        </authorList>
    </citation>
    <scope>NUCLEOTIDE SEQUENCE</scope>
    <source>
        <strain evidence="5">CCAP 19/18</strain>
    </source>
</reference>
<sequence length="386" mass="42219">MLNPKQHTACKCGVRSGPSLVSLLPTARRTPRANRKCRAAVSNAPPLFTRRPALSPMSSSCFTKTARPHQNSTARGEPMPVTVVQAQATEAPQVSPEPPAEAPAQVDAVRTYKLAPTVRNIKGSCQGKLRFEVEYMQKRGTSDNSYLITVPGANALVDVPYEAYMDKFMESLASNIRVTELTHIIITHLDPKAIPTLKAVLNKLTAAGKRPTVVLSNPGLRLLQSVFGEKEEDVHLLSAAQYSVGRSGMGLTLGHNCQVQLQLTPTPRWPDLMMAYLPSERILFSSKFFSAHVASSEDHHEGLGQLHTNHGSWEAFKDDWRYFFECMLAPSPRQAATALDKLPIVPANRPSAPASLQESLAKPVNRPRAPAACREAWPSGCPNLTY</sequence>
<keyword evidence="2" id="KW-0249">Electron transport</keyword>
<evidence type="ECO:0000256" key="1">
    <source>
        <dbReference type="ARBA" id="ARBA00022448"/>
    </source>
</evidence>
<proteinExistence type="predicted"/>
<evidence type="ECO:0000256" key="3">
    <source>
        <dbReference type="SAM" id="MobiDB-lite"/>
    </source>
</evidence>
<feature type="domain" description="ODP" evidence="4">
    <location>
        <begin position="143"/>
        <end position="300"/>
    </location>
</feature>
<dbReference type="PANTHER" id="PTHR32145:SF31">
    <property type="entry name" value="FLAVIN REDUCTASE-LIKE FMN-BINDING PROTEIN"/>
    <property type="match status" value="1"/>
</dbReference>
<feature type="region of interest" description="Disordered" evidence="3">
    <location>
        <begin position="58"/>
        <end position="77"/>
    </location>
</feature>
<name>A0ABQ7GAX2_DUNSA</name>
<evidence type="ECO:0000313" key="6">
    <source>
        <dbReference type="Proteomes" id="UP000815325"/>
    </source>
</evidence>
<dbReference type="Gene3D" id="3.60.15.10">
    <property type="entry name" value="Ribonuclease Z/Hydroxyacylglutathione hydrolase-like"/>
    <property type="match status" value="1"/>
</dbReference>
<feature type="non-terminal residue" evidence="5">
    <location>
        <position position="1"/>
    </location>
</feature>
<accession>A0ABQ7GAX2</accession>
<organism evidence="5 6">
    <name type="scientific">Dunaliella salina</name>
    <name type="common">Green alga</name>
    <name type="synonym">Protococcus salinus</name>
    <dbReference type="NCBI Taxonomy" id="3046"/>
    <lineage>
        <taxon>Eukaryota</taxon>
        <taxon>Viridiplantae</taxon>
        <taxon>Chlorophyta</taxon>
        <taxon>core chlorophytes</taxon>
        <taxon>Chlorophyceae</taxon>
        <taxon>CS clade</taxon>
        <taxon>Chlamydomonadales</taxon>
        <taxon>Dunaliellaceae</taxon>
        <taxon>Dunaliella</taxon>
    </lineage>
</organism>
<gene>
    <name evidence="5" type="ORF">DUNSADRAFT_12626</name>
</gene>
<evidence type="ECO:0000256" key="2">
    <source>
        <dbReference type="ARBA" id="ARBA00022982"/>
    </source>
</evidence>
<comment type="caution">
    <text evidence="5">The sequence shown here is derived from an EMBL/GenBank/DDBJ whole genome shotgun (WGS) entry which is preliminary data.</text>
</comment>
<dbReference type="SUPFAM" id="SSF56281">
    <property type="entry name" value="Metallo-hydrolase/oxidoreductase"/>
    <property type="match status" value="1"/>
</dbReference>
<feature type="compositionally biased region" description="Polar residues" evidence="3">
    <location>
        <begin position="58"/>
        <end position="74"/>
    </location>
</feature>
<dbReference type="EMBL" id="MU069924">
    <property type="protein sequence ID" value="KAF5831756.1"/>
    <property type="molecule type" value="Genomic_DNA"/>
</dbReference>
<dbReference type="PANTHER" id="PTHR32145">
    <property type="entry name" value="DIFLAVIN FLAVOPROTEIN A 2-RELATED"/>
    <property type="match status" value="1"/>
</dbReference>
<dbReference type="InterPro" id="IPR051285">
    <property type="entry name" value="NADH_oxidoreductase_modular"/>
</dbReference>
<dbReference type="Pfam" id="PF19583">
    <property type="entry name" value="ODP"/>
    <property type="match status" value="1"/>
</dbReference>
<dbReference type="Proteomes" id="UP000815325">
    <property type="component" value="Unassembled WGS sequence"/>
</dbReference>
<dbReference type="InterPro" id="IPR045761">
    <property type="entry name" value="ODP_dom"/>
</dbReference>
<evidence type="ECO:0000259" key="4">
    <source>
        <dbReference type="Pfam" id="PF19583"/>
    </source>
</evidence>
<dbReference type="InterPro" id="IPR036866">
    <property type="entry name" value="RibonucZ/Hydroxyglut_hydro"/>
</dbReference>
<protein>
    <submittedName>
        <fullName evidence="5">Beta-lactamase-like protein</fullName>
    </submittedName>
</protein>